<dbReference type="InterPro" id="IPR008965">
    <property type="entry name" value="CBM2/CBM3_carb-bd_dom_sf"/>
</dbReference>
<keyword evidence="3" id="KW-1185">Reference proteome</keyword>
<accession>L9VZY2</accession>
<protein>
    <recommendedName>
        <fullName evidence="4">Cellulosome anchoring protein cohesin region</fullName>
    </recommendedName>
</protein>
<dbReference type="STRING" id="1114856.GCA_000383975_01181"/>
<proteinExistence type="predicted"/>
<evidence type="ECO:0000313" key="2">
    <source>
        <dbReference type="EMBL" id="ELY42770.1"/>
    </source>
</evidence>
<organism evidence="2 3">
    <name type="scientific">Natronorubrum tibetense GA33</name>
    <dbReference type="NCBI Taxonomy" id="1114856"/>
    <lineage>
        <taxon>Archaea</taxon>
        <taxon>Methanobacteriati</taxon>
        <taxon>Methanobacteriota</taxon>
        <taxon>Stenosarchaea group</taxon>
        <taxon>Halobacteria</taxon>
        <taxon>Halobacteriales</taxon>
        <taxon>Natrialbaceae</taxon>
        <taxon>Natronorubrum</taxon>
    </lineage>
</organism>
<feature type="region of interest" description="Disordered" evidence="1">
    <location>
        <begin position="189"/>
        <end position="242"/>
    </location>
</feature>
<sequence length="268" mass="27442">MISSPTRRSIAVGAGTVLVATALAFLVVATLGLAAGTAVAGDQSAVLRPSPYAIDADPGEEFTVEITMQSQGGHGGEGVESVALAAQYHPDYLEITDIERGPWLEQGPETDVEAEGVLAHDDGTAVLEQWRDPVEDGATGNAKLATITVEVADDAPPSETTIDFGESRVELPRQMPLPIFDQDATVTIDGGEDAAPAFDHPNPHDLETDAVVDDGESDDAPGTNSTTTGDGDETDDGDAVPGLSAPATAVIVVGTVLAFVGGRSVGKQ</sequence>
<dbReference type="Gene3D" id="2.60.40.680">
    <property type="match status" value="1"/>
</dbReference>
<dbReference type="RefSeq" id="WP_006088910.1">
    <property type="nucleotide sequence ID" value="NZ_AOHW01000022.1"/>
</dbReference>
<dbReference type="SUPFAM" id="SSF49384">
    <property type="entry name" value="Carbohydrate-binding domain"/>
    <property type="match status" value="1"/>
</dbReference>
<evidence type="ECO:0008006" key="4">
    <source>
        <dbReference type="Google" id="ProtNLM"/>
    </source>
</evidence>
<dbReference type="Proteomes" id="UP000011599">
    <property type="component" value="Unassembled WGS sequence"/>
</dbReference>
<gene>
    <name evidence="2" type="ORF">C496_05527</name>
</gene>
<dbReference type="AlphaFoldDB" id="L9VZY2"/>
<dbReference type="PATRIC" id="fig|1114856.3.peg.1147"/>
<dbReference type="eggNOG" id="arCOG06150">
    <property type="taxonomic scope" value="Archaea"/>
</dbReference>
<dbReference type="GO" id="GO:0030246">
    <property type="term" value="F:carbohydrate binding"/>
    <property type="evidence" value="ECO:0007669"/>
    <property type="project" value="InterPro"/>
</dbReference>
<comment type="caution">
    <text evidence="2">The sequence shown here is derived from an EMBL/GenBank/DDBJ whole genome shotgun (WGS) entry which is preliminary data.</text>
</comment>
<dbReference type="EMBL" id="AOHW01000022">
    <property type="protein sequence ID" value="ELY42770.1"/>
    <property type="molecule type" value="Genomic_DNA"/>
</dbReference>
<evidence type="ECO:0000313" key="3">
    <source>
        <dbReference type="Proteomes" id="UP000011599"/>
    </source>
</evidence>
<dbReference type="OrthoDB" id="157640at2157"/>
<feature type="compositionally biased region" description="Acidic residues" evidence="1">
    <location>
        <begin position="208"/>
        <end position="219"/>
    </location>
</feature>
<name>L9VZY2_9EURY</name>
<reference evidence="2 3" key="1">
    <citation type="journal article" date="2014" name="PLoS Genet.">
        <title>Phylogenetically driven sequencing of extremely halophilic archaea reveals strategies for static and dynamic osmo-response.</title>
        <authorList>
            <person name="Becker E.A."/>
            <person name="Seitzer P.M."/>
            <person name="Tritt A."/>
            <person name="Larsen D."/>
            <person name="Krusor M."/>
            <person name="Yao A.I."/>
            <person name="Wu D."/>
            <person name="Madern D."/>
            <person name="Eisen J.A."/>
            <person name="Darling A.E."/>
            <person name="Facciotti M.T."/>
        </authorList>
    </citation>
    <scope>NUCLEOTIDE SEQUENCE [LARGE SCALE GENOMIC DNA]</scope>
    <source>
        <strain evidence="2 3">GA33</strain>
    </source>
</reference>
<evidence type="ECO:0000256" key="1">
    <source>
        <dbReference type="SAM" id="MobiDB-lite"/>
    </source>
</evidence>